<geneLocation type="plasmid" evidence="1">
    <name>pVaJ360</name>
</geneLocation>
<evidence type="ECO:0000313" key="3">
    <source>
        <dbReference type="EMBL" id="AZS27549.1"/>
    </source>
</evidence>
<sequence length="75" mass="9053">MFDEKAETERLKQQTRIIRKKTYKRRKSRLDRYKGELLALQKEGCTTAELQRWLRGKRIKVVHSTVARWLQAQHG</sequence>
<evidence type="ECO:0000313" key="4">
    <source>
        <dbReference type="Proteomes" id="UP000256923"/>
    </source>
</evidence>
<dbReference type="EMBL" id="CP034674">
    <property type="protein sequence ID" value="AZS27549.1"/>
    <property type="molecule type" value="Genomic_DNA"/>
</dbReference>
<geneLocation type="plasmid" evidence="4">
    <name>pvaj360</name>
</geneLocation>
<proteinExistence type="predicted"/>
<dbReference type="EMBL" id="CP034674">
    <property type="protein sequence ID" value="AZS27528.1"/>
    <property type="molecule type" value="Genomic_DNA"/>
</dbReference>
<dbReference type="RefSeq" id="WP_029798964.1">
    <property type="nucleotide sequence ID" value="NZ_CP034674.1"/>
</dbReference>
<evidence type="ECO:0000313" key="1">
    <source>
        <dbReference type="EMBL" id="AZS27508.1"/>
    </source>
</evidence>
<name>A0A7U6FUD1_VIBAN</name>
<dbReference type="AlphaFoldDB" id="A0A7U6FUD1"/>
<evidence type="ECO:0008006" key="5">
    <source>
        <dbReference type="Google" id="ProtNLM"/>
    </source>
</evidence>
<evidence type="ECO:0000313" key="2">
    <source>
        <dbReference type="EMBL" id="AZS27528.1"/>
    </source>
</evidence>
<reference evidence="1 4" key="1">
    <citation type="submission" date="2018-12" db="EMBL/GenBank/DDBJ databases">
        <title>Characterization and Draft Genome of Vibrio anguillarum J360 Marine Pathogen Isolated from an Outbreak in Lumpfish (Cyclopterus lumpus).</title>
        <authorList>
            <person name="Vasquez J.I."/>
            <person name="Cao T."/>
            <person name="Chakraborty S."/>
            <person name="Gnanagobal H."/>
            <person name="Wescot J."/>
            <person name="Boyce D."/>
            <person name="Santander J."/>
        </authorList>
    </citation>
    <scope>NUCLEOTIDE SEQUENCE [LARGE SCALE GENOMIC DNA]</scope>
    <source>
        <strain evidence="1 4">J360</strain>
        <plasmid evidence="1">pVaJ360</plasmid>
        <plasmid evidence="4">pvaj360</plasmid>
    </source>
</reference>
<protein>
    <recommendedName>
        <fullName evidence="5">Transposase</fullName>
    </recommendedName>
</protein>
<organism evidence="1 4">
    <name type="scientific">Vibrio anguillarum</name>
    <name type="common">Listonella anguillarum</name>
    <dbReference type="NCBI Taxonomy" id="55601"/>
    <lineage>
        <taxon>Bacteria</taxon>
        <taxon>Pseudomonadati</taxon>
        <taxon>Pseudomonadota</taxon>
        <taxon>Gammaproteobacteria</taxon>
        <taxon>Vibrionales</taxon>
        <taxon>Vibrionaceae</taxon>
        <taxon>Vibrio</taxon>
    </lineage>
</organism>
<accession>A0A7U6FUD1</accession>
<dbReference type="Proteomes" id="UP000256923">
    <property type="component" value="Plasmid pVaJ360"/>
</dbReference>
<keyword evidence="1" id="KW-0614">Plasmid</keyword>
<dbReference type="EMBL" id="CP034674">
    <property type="protein sequence ID" value="AZS27508.1"/>
    <property type="molecule type" value="Genomic_DNA"/>
</dbReference>
<gene>
    <name evidence="1" type="ORF">DYL72_21595</name>
    <name evidence="2" type="ORF">DYL72_21705</name>
    <name evidence="3" type="ORF">DYL72_21810</name>
</gene>